<name>A0ABR2RPP7_9ROSI</name>
<reference evidence="2 3" key="1">
    <citation type="journal article" date="2024" name="G3 (Bethesda)">
        <title>Genome assembly of Hibiscus sabdariffa L. provides insights into metabolisms of medicinal natural products.</title>
        <authorList>
            <person name="Kim T."/>
        </authorList>
    </citation>
    <scope>NUCLEOTIDE SEQUENCE [LARGE SCALE GENOMIC DNA]</scope>
    <source>
        <strain evidence="2">TK-2024</strain>
        <tissue evidence="2">Old leaves</tissue>
    </source>
</reference>
<protein>
    <recommendedName>
        <fullName evidence="4">Peptidase S8/S53 domain-containing protein</fullName>
    </recommendedName>
</protein>
<evidence type="ECO:0000313" key="2">
    <source>
        <dbReference type="EMBL" id="KAK9014950.1"/>
    </source>
</evidence>
<dbReference type="EMBL" id="JBBPBN010000021">
    <property type="protein sequence ID" value="KAK9014950.1"/>
    <property type="molecule type" value="Genomic_DNA"/>
</dbReference>
<sequence>MACTITIRQLRNATPTHTRFKGLDGIAKDGPGSGISFVTRQLIQTSEIDWLNIILVISAGNTDTNIAYAGGCPTEKEPEIEHDTSGQTSR</sequence>
<keyword evidence="3" id="KW-1185">Reference proteome</keyword>
<evidence type="ECO:0008006" key="4">
    <source>
        <dbReference type="Google" id="ProtNLM"/>
    </source>
</evidence>
<dbReference type="Proteomes" id="UP001396334">
    <property type="component" value="Unassembled WGS sequence"/>
</dbReference>
<proteinExistence type="predicted"/>
<gene>
    <name evidence="2" type="ORF">V6N11_006085</name>
</gene>
<organism evidence="2 3">
    <name type="scientific">Hibiscus sabdariffa</name>
    <name type="common">roselle</name>
    <dbReference type="NCBI Taxonomy" id="183260"/>
    <lineage>
        <taxon>Eukaryota</taxon>
        <taxon>Viridiplantae</taxon>
        <taxon>Streptophyta</taxon>
        <taxon>Embryophyta</taxon>
        <taxon>Tracheophyta</taxon>
        <taxon>Spermatophyta</taxon>
        <taxon>Magnoliopsida</taxon>
        <taxon>eudicotyledons</taxon>
        <taxon>Gunneridae</taxon>
        <taxon>Pentapetalae</taxon>
        <taxon>rosids</taxon>
        <taxon>malvids</taxon>
        <taxon>Malvales</taxon>
        <taxon>Malvaceae</taxon>
        <taxon>Malvoideae</taxon>
        <taxon>Hibiscus</taxon>
    </lineage>
</organism>
<comment type="caution">
    <text evidence="2">The sequence shown here is derived from an EMBL/GenBank/DDBJ whole genome shotgun (WGS) entry which is preliminary data.</text>
</comment>
<feature type="compositionally biased region" description="Basic and acidic residues" evidence="1">
    <location>
        <begin position="74"/>
        <end position="84"/>
    </location>
</feature>
<evidence type="ECO:0000313" key="3">
    <source>
        <dbReference type="Proteomes" id="UP001396334"/>
    </source>
</evidence>
<feature type="region of interest" description="Disordered" evidence="1">
    <location>
        <begin position="71"/>
        <end position="90"/>
    </location>
</feature>
<accession>A0ABR2RPP7</accession>
<evidence type="ECO:0000256" key="1">
    <source>
        <dbReference type="SAM" id="MobiDB-lite"/>
    </source>
</evidence>